<feature type="transmembrane region" description="Helical" evidence="1">
    <location>
        <begin position="109"/>
        <end position="128"/>
    </location>
</feature>
<keyword evidence="3" id="KW-1185">Reference proteome</keyword>
<dbReference type="Proteomes" id="UP000815677">
    <property type="component" value="Unassembled WGS sequence"/>
</dbReference>
<feature type="transmembrane region" description="Helical" evidence="1">
    <location>
        <begin position="201"/>
        <end position="219"/>
    </location>
</feature>
<keyword evidence="1" id="KW-0472">Membrane</keyword>
<keyword evidence="1" id="KW-1133">Transmembrane helix</keyword>
<protein>
    <submittedName>
        <fullName evidence="2">Uncharacterized protein</fullName>
    </submittedName>
</protein>
<feature type="transmembrane region" description="Helical" evidence="1">
    <location>
        <begin position="46"/>
        <end position="66"/>
    </location>
</feature>
<dbReference type="EMBL" id="DF849506">
    <property type="protein sequence ID" value="GAT57764.1"/>
    <property type="molecule type" value="Genomic_DNA"/>
</dbReference>
<accession>A0ABQ0M375</accession>
<evidence type="ECO:0000313" key="3">
    <source>
        <dbReference type="Proteomes" id="UP000815677"/>
    </source>
</evidence>
<keyword evidence="1" id="KW-0812">Transmembrane</keyword>
<evidence type="ECO:0000313" key="2">
    <source>
        <dbReference type="EMBL" id="GAT57764.1"/>
    </source>
</evidence>
<evidence type="ECO:0000256" key="1">
    <source>
        <dbReference type="SAM" id="Phobius"/>
    </source>
</evidence>
<sequence>MSSFAAYLRTGSLAVATYDYLQTLPFELRVVVETFKTRRLSLSSGLFFAIRYISIVVLTLSNYGFFSTSFTEAACRRYFLLPGAFKVLQTCVSQAILGIRAYNLSRKSTLIGTILLTGYLICCTLQWISTLYERTMSYNPDIGNCASKSPAESALGGWVHYAVALVYDFATSMVCVWYLLKLRPLTSSVMSRVSRMMLVDGLWYFLALALVNVINLIFYRRPDIGPPSASTQSEVELQTAAASLGYAMTWIMSSKLLVHLRDASTELKDDSLPNGAVTVTHQLCSARDISRALRSQFKSKSGGRFELTVPDFEASIGEIEDVDVHVQIERSVRMEPQLSTRVYELEDYSRSRQ</sequence>
<organism evidence="2 3">
    <name type="scientific">Mycena chlorophos</name>
    <name type="common">Agaric fungus</name>
    <name type="synonym">Agaricus chlorophos</name>
    <dbReference type="NCBI Taxonomy" id="658473"/>
    <lineage>
        <taxon>Eukaryota</taxon>
        <taxon>Fungi</taxon>
        <taxon>Dikarya</taxon>
        <taxon>Basidiomycota</taxon>
        <taxon>Agaricomycotina</taxon>
        <taxon>Agaricomycetes</taxon>
        <taxon>Agaricomycetidae</taxon>
        <taxon>Agaricales</taxon>
        <taxon>Marasmiineae</taxon>
        <taxon>Mycenaceae</taxon>
        <taxon>Mycena</taxon>
    </lineage>
</organism>
<name>A0ABQ0M375_MYCCL</name>
<reference evidence="2" key="1">
    <citation type="submission" date="2014-09" db="EMBL/GenBank/DDBJ databases">
        <title>Genome sequence of the luminous mushroom Mycena chlorophos for searching fungal bioluminescence genes.</title>
        <authorList>
            <person name="Tanaka Y."/>
            <person name="Kasuga D."/>
            <person name="Oba Y."/>
            <person name="Hase S."/>
            <person name="Sato K."/>
            <person name="Oba Y."/>
            <person name="Sakakibara Y."/>
        </authorList>
    </citation>
    <scope>NUCLEOTIDE SEQUENCE</scope>
</reference>
<proteinExistence type="predicted"/>
<feature type="transmembrane region" description="Helical" evidence="1">
    <location>
        <begin position="158"/>
        <end position="180"/>
    </location>
</feature>
<gene>
    <name evidence="2" type="ORF">MCHLO_14273</name>
</gene>